<accession>A0A2Z6R8L6</accession>
<keyword evidence="3" id="KW-1185">Reference proteome</keyword>
<organism evidence="1 3">
    <name type="scientific">Rhizophagus clarus</name>
    <dbReference type="NCBI Taxonomy" id="94130"/>
    <lineage>
        <taxon>Eukaryota</taxon>
        <taxon>Fungi</taxon>
        <taxon>Fungi incertae sedis</taxon>
        <taxon>Mucoromycota</taxon>
        <taxon>Glomeromycotina</taxon>
        <taxon>Glomeromycetes</taxon>
        <taxon>Glomerales</taxon>
        <taxon>Glomeraceae</taxon>
        <taxon>Rhizophagus</taxon>
    </lineage>
</organism>
<evidence type="ECO:0000313" key="2">
    <source>
        <dbReference type="EMBL" id="GES93797.1"/>
    </source>
</evidence>
<evidence type="ECO:0000313" key="3">
    <source>
        <dbReference type="Proteomes" id="UP000247702"/>
    </source>
</evidence>
<dbReference type="Gene3D" id="1.10.150.50">
    <property type="entry name" value="Transcription Factor, Ets-1"/>
    <property type="match status" value="1"/>
</dbReference>
<evidence type="ECO:0000313" key="1">
    <source>
        <dbReference type="EMBL" id="GBB93321.1"/>
    </source>
</evidence>
<reference evidence="1 3" key="1">
    <citation type="submission" date="2017-11" db="EMBL/GenBank/DDBJ databases">
        <title>The genome of Rhizophagus clarus HR1 reveals common genetic basis of auxotrophy among arbuscular mycorrhizal fungi.</title>
        <authorList>
            <person name="Kobayashi Y."/>
        </authorList>
    </citation>
    <scope>NUCLEOTIDE SEQUENCE [LARGE SCALE GENOMIC DNA]</scope>
    <source>
        <strain evidence="1 3">HR1</strain>
    </source>
</reference>
<dbReference type="OrthoDB" id="2416668at2759"/>
<comment type="caution">
    <text evidence="1">The sequence shown here is derived from an EMBL/GenBank/DDBJ whole genome shotgun (WGS) entry which is preliminary data.</text>
</comment>
<dbReference type="Proteomes" id="UP000247702">
    <property type="component" value="Unassembled WGS sequence"/>
</dbReference>
<dbReference type="EMBL" id="BEXD01001280">
    <property type="protein sequence ID" value="GBB93321.1"/>
    <property type="molecule type" value="Genomic_DNA"/>
</dbReference>
<dbReference type="InterPro" id="IPR013761">
    <property type="entry name" value="SAM/pointed_sf"/>
</dbReference>
<dbReference type="AlphaFoldDB" id="A0A2Z6R8L6"/>
<reference evidence="2" key="2">
    <citation type="submission" date="2019-10" db="EMBL/GenBank/DDBJ databases">
        <title>Conservation and host-specific expression of non-tandemly repeated heterogenous ribosome RNA gene in arbuscular mycorrhizal fungi.</title>
        <authorList>
            <person name="Maeda T."/>
            <person name="Kobayashi Y."/>
            <person name="Nakagawa T."/>
            <person name="Ezawa T."/>
            <person name="Yamaguchi K."/>
            <person name="Bino T."/>
            <person name="Nishimoto Y."/>
            <person name="Shigenobu S."/>
            <person name="Kawaguchi M."/>
        </authorList>
    </citation>
    <scope>NUCLEOTIDE SEQUENCE</scope>
    <source>
        <strain evidence="2">HR1</strain>
    </source>
</reference>
<proteinExistence type="predicted"/>
<name>A0A2Z6R8L6_9GLOM</name>
<protein>
    <recommendedName>
        <fullName evidence="4">SAM domain-containing protein</fullName>
    </recommendedName>
</protein>
<dbReference type="EMBL" id="BLAL01000229">
    <property type="protein sequence ID" value="GES93797.1"/>
    <property type="molecule type" value="Genomic_DNA"/>
</dbReference>
<gene>
    <name evidence="2" type="ORF">RCL2_002054500</name>
    <name evidence="1" type="ORF">RclHR1_02150008</name>
</gene>
<evidence type="ECO:0008006" key="4">
    <source>
        <dbReference type="Google" id="ProtNLM"/>
    </source>
</evidence>
<sequence>MSSETSTPYTPASTSTTVPGNETVSLMEEIKKYKTEALIEYLQKEEDLGLDDDDFEIICKQKVNGRTFFKITKEELRSAGLGLGPATALVDFAKECKDKKLRSFSSYLSLSEVLAEYGYDSDGIDSILLFSPLTYEIKEDNEILKRCMEEILGRLCSYGTLQLDSLEAMRNEYVVALLHASIYIVMDLTDKELSMRPQYGIVGEESRGWVDYAIKTLSVITKDKQHKVLIGIAQNIKQLKSTCKTNKRKRKRGADDFNYLYGIVTTGQNWHFLLYSPRKISKASDTAYSIKFTKKALDPNSEKYQSLCKSVRKVLGIIVGLLKDKACAEEEPERKRVRIEGYQLKK</sequence>
<dbReference type="Proteomes" id="UP000615446">
    <property type="component" value="Unassembled WGS sequence"/>
</dbReference>